<dbReference type="OrthoDB" id="5950777at2759"/>
<dbReference type="InterPro" id="IPR042407">
    <property type="entry name" value="NCBP2-AS2"/>
</dbReference>
<dbReference type="OMA" id="HRFHAGE"/>
<dbReference type="PANTHER" id="PTHR41161:SF1">
    <property type="entry name" value="PROTEIN NCBP2AS2"/>
    <property type="match status" value="1"/>
</dbReference>
<dbReference type="EnsemblMetazoa" id="G5857.1">
    <property type="protein sequence ID" value="G5857.1:cds"/>
    <property type="gene ID" value="G5857"/>
</dbReference>
<accession>A0A8W8NM31</accession>
<evidence type="ECO:0000313" key="2">
    <source>
        <dbReference type="Proteomes" id="UP000005408"/>
    </source>
</evidence>
<dbReference type="RefSeq" id="XP_011414469.2">
    <property type="nucleotide sequence ID" value="XM_011416167.4"/>
</dbReference>
<evidence type="ECO:0000313" key="1">
    <source>
        <dbReference type="EnsemblMetazoa" id="G5857.2:cds"/>
    </source>
</evidence>
<organism evidence="1 2">
    <name type="scientific">Magallana gigas</name>
    <name type="common">Pacific oyster</name>
    <name type="synonym">Crassostrea gigas</name>
    <dbReference type="NCBI Taxonomy" id="29159"/>
    <lineage>
        <taxon>Eukaryota</taxon>
        <taxon>Metazoa</taxon>
        <taxon>Spiralia</taxon>
        <taxon>Lophotrochozoa</taxon>
        <taxon>Mollusca</taxon>
        <taxon>Bivalvia</taxon>
        <taxon>Autobranchia</taxon>
        <taxon>Pteriomorphia</taxon>
        <taxon>Ostreida</taxon>
        <taxon>Ostreoidea</taxon>
        <taxon>Ostreidae</taxon>
        <taxon>Magallana</taxon>
    </lineage>
</organism>
<dbReference type="KEGG" id="crg:105318869"/>
<name>A0A8W8NM31_MAGGI</name>
<keyword evidence="2" id="KW-1185">Reference proteome</keyword>
<dbReference type="GeneID" id="105318869"/>
<dbReference type="PANTHER" id="PTHR41161">
    <property type="entry name" value="PROTEIN NCBP2AS2"/>
    <property type="match status" value="1"/>
</dbReference>
<sequence>MVFRHLLRLLHNDQFIQKLADSRPIRLAAKYTVGIFHRFNAGEIGDILGKIQKMAENATKNTQSSSSTPPKQIGFTETFKRELREGFKELEKKTKKQ</sequence>
<reference evidence="1" key="1">
    <citation type="submission" date="2022-08" db="UniProtKB">
        <authorList>
            <consortium name="EnsemblMetazoa"/>
        </authorList>
    </citation>
    <scope>IDENTIFICATION</scope>
    <source>
        <strain evidence="1">05x7-T-G4-1.051#20</strain>
    </source>
</reference>
<dbReference type="EnsemblMetazoa" id="G5857.2">
    <property type="protein sequence ID" value="G5857.2:cds"/>
    <property type="gene ID" value="G5857"/>
</dbReference>
<dbReference type="Proteomes" id="UP000005408">
    <property type="component" value="Unassembled WGS sequence"/>
</dbReference>
<proteinExistence type="predicted"/>
<protein>
    <submittedName>
        <fullName evidence="1">Uncharacterized protein</fullName>
    </submittedName>
</protein>
<dbReference type="AlphaFoldDB" id="A0A8W8NM31"/>